<keyword evidence="1" id="KW-0813">Transport</keyword>
<evidence type="ECO:0000256" key="1">
    <source>
        <dbReference type="ARBA" id="ARBA00022448"/>
    </source>
</evidence>
<dbReference type="InterPro" id="IPR003439">
    <property type="entry name" value="ABC_transporter-like_ATP-bd"/>
</dbReference>
<name>A0ABV8U370_9ACTN</name>
<dbReference type="PANTHER" id="PTHR42939:SF1">
    <property type="entry name" value="ABC TRANSPORTER ATP-BINDING PROTEIN ALBC-RELATED"/>
    <property type="match status" value="1"/>
</dbReference>
<evidence type="ECO:0000259" key="4">
    <source>
        <dbReference type="PROSITE" id="PS50893"/>
    </source>
</evidence>
<keyword evidence="6" id="KW-1185">Reference proteome</keyword>
<proteinExistence type="predicted"/>
<dbReference type="InterPro" id="IPR051782">
    <property type="entry name" value="ABC_Transporter_VariousFunc"/>
</dbReference>
<dbReference type="Gene3D" id="3.40.50.300">
    <property type="entry name" value="P-loop containing nucleotide triphosphate hydrolases"/>
    <property type="match status" value="1"/>
</dbReference>
<dbReference type="CDD" id="cd03230">
    <property type="entry name" value="ABC_DR_subfamily_A"/>
    <property type="match status" value="1"/>
</dbReference>
<dbReference type="RefSeq" id="WP_380624676.1">
    <property type="nucleotide sequence ID" value="NZ_JBHSDK010000035.1"/>
</dbReference>
<reference evidence="6" key="1">
    <citation type="journal article" date="2019" name="Int. J. Syst. Evol. Microbiol.">
        <title>The Global Catalogue of Microorganisms (GCM) 10K type strain sequencing project: providing services to taxonomists for standard genome sequencing and annotation.</title>
        <authorList>
            <consortium name="The Broad Institute Genomics Platform"/>
            <consortium name="The Broad Institute Genome Sequencing Center for Infectious Disease"/>
            <person name="Wu L."/>
            <person name="Ma J."/>
        </authorList>
    </citation>
    <scope>NUCLEOTIDE SEQUENCE [LARGE SCALE GENOMIC DNA]</scope>
    <source>
        <strain evidence="6">IBRC-M 10908</strain>
    </source>
</reference>
<keyword evidence="2" id="KW-0547">Nucleotide-binding</keyword>
<dbReference type="InterPro" id="IPR027417">
    <property type="entry name" value="P-loop_NTPase"/>
</dbReference>
<dbReference type="Proteomes" id="UP001595823">
    <property type="component" value="Unassembled WGS sequence"/>
</dbReference>
<sequence>MNDLEITDLTYSYTGTVRSLDRVSMSVEAGSIVGFMGPNGSGKSTLIKNVFDLLRSQSGSITINGSPHGTPDAKDSAIYLSSNDYLPEFLTAAEYLAMIGRFYGMTVDEGAARDLFRRFSMEGRYDDLIEDYSHGMRKKTQLVAALLARRRLTVIDETLNGIDIEAMHLAEKELAGLRDEGLSVLLCTHDFPVLERLADRVVFLDYGSVVYDAPTGELVEEHGSLERMVYDYIGSDDR</sequence>
<dbReference type="PANTHER" id="PTHR42939">
    <property type="entry name" value="ABC TRANSPORTER ATP-BINDING PROTEIN ALBC-RELATED"/>
    <property type="match status" value="1"/>
</dbReference>
<comment type="caution">
    <text evidence="5">The sequence shown here is derived from an EMBL/GenBank/DDBJ whole genome shotgun (WGS) entry which is preliminary data.</text>
</comment>
<accession>A0ABV8U370</accession>
<organism evidence="5 6">
    <name type="scientific">Salininema proteolyticum</name>
    <dbReference type="NCBI Taxonomy" id="1607685"/>
    <lineage>
        <taxon>Bacteria</taxon>
        <taxon>Bacillati</taxon>
        <taxon>Actinomycetota</taxon>
        <taxon>Actinomycetes</taxon>
        <taxon>Glycomycetales</taxon>
        <taxon>Glycomycetaceae</taxon>
        <taxon>Salininema</taxon>
    </lineage>
</organism>
<evidence type="ECO:0000313" key="6">
    <source>
        <dbReference type="Proteomes" id="UP001595823"/>
    </source>
</evidence>
<dbReference type="SUPFAM" id="SSF52540">
    <property type="entry name" value="P-loop containing nucleoside triphosphate hydrolases"/>
    <property type="match status" value="1"/>
</dbReference>
<dbReference type="SMART" id="SM00382">
    <property type="entry name" value="AAA"/>
    <property type="match status" value="1"/>
</dbReference>
<dbReference type="InterPro" id="IPR003593">
    <property type="entry name" value="AAA+_ATPase"/>
</dbReference>
<dbReference type="PROSITE" id="PS50893">
    <property type="entry name" value="ABC_TRANSPORTER_2"/>
    <property type="match status" value="1"/>
</dbReference>
<protein>
    <submittedName>
        <fullName evidence="5">ABC transporter ATP-binding protein</fullName>
    </submittedName>
</protein>
<feature type="domain" description="ABC transporter" evidence="4">
    <location>
        <begin position="4"/>
        <end position="231"/>
    </location>
</feature>
<gene>
    <name evidence="5" type="ORF">ACFPET_20390</name>
</gene>
<keyword evidence="3 5" id="KW-0067">ATP-binding</keyword>
<evidence type="ECO:0000313" key="5">
    <source>
        <dbReference type="EMBL" id="MFC4337560.1"/>
    </source>
</evidence>
<dbReference type="GO" id="GO:0005524">
    <property type="term" value="F:ATP binding"/>
    <property type="evidence" value="ECO:0007669"/>
    <property type="project" value="UniProtKB-KW"/>
</dbReference>
<dbReference type="EMBL" id="JBHSDK010000035">
    <property type="protein sequence ID" value="MFC4337560.1"/>
    <property type="molecule type" value="Genomic_DNA"/>
</dbReference>
<dbReference type="Pfam" id="PF00005">
    <property type="entry name" value="ABC_tran"/>
    <property type="match status" value="1"/>
</dbReference>
<evidence type="ECO:0000256" key="3">
    <source>
        <dbReference type="ARBA" id="ARBA00022840"/>
    </source>
</evidence>
<evidence type="ECO:0000256" key="2">
    <source>
        <dbReference type="ARBA" id="ARBA00022741"/>
    </source>
</evidence>